<evidence type="ECO:0000313" key="12">
    <source>
        <dbReference type="Proteomes" id="UP001549320"/>
    </source>
</evidence>
<keyword evidence="4" id="KW-0479">Metal-binding</keyword>
<evidence type="ECO:0000256" key="2">
    <source>
        <dbReference type="ARBA" id="ARBA00022679"/>
    </source>
</evidence>
<evidence type="ECO:0000256" key="5">
    <source>
        <dbReference type="ARBA" id="ARBA00022842"/>
    </source>
</evidence>
<keyword evidence="6 11" id="KW-0695">RNA-directed DNA polymerase</keyword>
<dbReference type="PROSITE" id="PS50878">
    <property type="entry name" value="RT_POL"/>
    <property type="match status" value="1"/>
</dbReference>
<comment type="caution">
    <text evidence="11">The sequence shown here is derived from an EMBL/GenBank/DDBJ whole genome shotgun (WGS) entry which is preliminary data.</text>
</comment>
<reference evidence="11 12" key="1">
    <citation type="submission" date="2024-06" db="EMBL/GenBank/DDBJ databases">
        <title>Sorghum-associated microbial communities from plants grown in Nebraska, USA.</title>
        <authorList>
            <person name="Schachtman D."/>
        </authorList>
    </citation>
    <scope>NUCLEOTIDE SEQUENCE [LARGE SCALE GENOMIC DNA]</scope>
    <source>
        <strain evidence="11 12">2709</strain>
    </source>
</reference>
<name>A0ABV2QCA1_9BURK</name>
<evidence type="ECO:0000256" key="1">
    <source>
        <dbReference type="ARBA" id="ARBA00012493"/>
    </source>
</evidence>
<dbReference type="GO" id="GO:0003964">
    <property type="term" value="F:RNA-directed DNA polymerase activity"/>
    <property type="evidence" value="ECO:0007669"/>
    <property type="project" value="UniProtKB-KW"/>
</dbReference>
<comment type="similarity">
    <text evidence="8">Belongs to the bacterial reverse transcriptase family.</text>
</comment>
<dbReference type="PRINTS" id="PR00866">
    <property type="entry name" value="RNADNAPOLMS"/>
</dbReference>
<organism evidence="11 12">
    <name type="scientific">Ottowia thiooxydans</name>
    <dbReference type="NCBI Taxonomy" id="219182"/>
    <lineage>
        <taxon>Bacteria</taxon>
        <taxon>Pseudomonadati</taxon>
        <taxon>Pseudomonadota</taxon>
        <taxon>Betaproteobacteria</taxon>
        <taxon>Burkholderiales</taxon>
        <taxon>Comamonadaceae</taxon>
        <taxon>Ottowia</taxon>
    </lineage>
</organism>
<keyword evidence="12" id="KW-1185">Reference proteome</keyword>
<gene>
    <name evidence="11" type="ORF">ABIE13_003785</name>
</gene>
<dbReference type="InterPro" id="IPR000477">
    <property type="entry name" value="RT_dom"/>
</dbReference>
<dbReference type="EMBL" id="JBEPSH010000007">
    <property type="protein sequence ID" value="MET4578669.1"/>
    <property type="molecule type" value="Genomic_DNA"/>
</dbReference>
<evidence type="ECO:0000313" key="11">
    <source>
        <dbReference type="EMBL" id="MET4578669.1"/>
    </source>
</evidence>
<dbReference type="EC" id="2.7.7.49" evidence="1"/>
<keyword evidence="2 11" id="KW-0808">Transferase</keyword>
<dbReference type="Pfam" id="PF00078">
    <property type="entry name" value="RVT_1"/>
    <property type="match status" value="1"/>
</dbReference>
<dbReference type="PANTHER" id="PTHR34047">
    <property type="entry name" value="NUCLEAR INTRON MATURASE 1, MITOCHONDRIAL-RELATED"/>
    <property type="match status" value="1"/>
</dbReference>
<dbReference type="CDD" id="cd03487">
    <property type="entry name" value="RT_Bac_retron_II"/>
    <property type="match status" value="1"/>
</dbReference>
<keyword evidence="3 11" id="KW-0548">Nucleotidyltransferase</keyword>
<feature type="domain" description="Reverse transcriptase" evidence="10">
    <location>
        <begin position="61"/>
        <end position="306"/>
    </location>
</feature>
<keyword evidence="7" id="KW-0051">Antiviral defense</keyword>
<dbReference type="PANTHER" id="PTHR34047:SF7">
    <property type="entry name" value="RNA-DIRECTED DNA POLYMERASE"/>
    <property type="match status" value="1"/>
</dbReference>
<keyword evidence="5" id="KW-0460">Magnesium</keyword>
<evidence type="ECO:0000256" key="8">
    <source>
        <dbReference type="ARBA" id="ARBA00034120"/>
    </source>
</evidence>
<proteinExistence type="inferred from homology"/>
<dbReference type="RefSeq" id="WP_354446095.1">
    <property type="nucleotide sequence ID" value="NZ_JBEPSH010000007.1"/>
</dbReference>
<evidence type="ECO:0000259" key="10">
    <source>
        <dbReference type="PROSITE" id="PS50878"/>
    </source>
</evidence>
<evidence type="ECO:0000256" key="4">
    <source>
        <dbReference type="ARBA" id="ARBA00022723"/>
    </source>
</evidence>
<dbReference type="InterPro" id="IPR043502">
    <property type="entry name" value="DNA/RNA_pol_sf"/>
</dbReference>
<protein>
    <recommendedName>
        <fullName evidence="1">RNA-directed DNA polymerase</fullName>
        <ecNumber evidence="1">2.7.7.49</ecNumber>
    </recommendedName>
</protein>
<dbReference type="SUPFAM" id="SSF56672">
    <property type="entry name" value="DNA/RNA polymerases"/>
    <property type="match status" value="1"/>
</dbReference>
<dbReference type="InterPro" id="IPR000123">
    <property type="entry name" value="Reverse_transcriptase_msDNA"/>
</dbReference>
<evidence type="ECO:0000256" key="3">
    <source>
        <dbReference type="ARBA" id="ARBA00022695"/>
    </source>
</evidence>
<comment type="catalytic activity">
    <reaction evidence="9">
        <text>DNA(n) + a 2'-deoxyribonucleoside 5'-triphosphate = DNA(n+1) + diphosphate</text>
        <dbReference type="Rhea" id="RHEA:22508"/>
        <dbReference type="Rhea" id="RHEA-COMP:17339"/>
        <dbReference type="Rhea" id="RHEA-COMP:17340"/>
        <dbReference type="ChEBI" id="CHEBI:33019"/>
        <dbReference type="ChEBI" id="CHEBI:61560"/>
        <dbReference type="ChEBI" id="CHEBI:173112"/>
        <dbReference type="EC" id="2.7.7.49"/>
    </reaction>
</comment>
<evidence type="ECO:0000256" key="7">
    <source>
        <dbReference type="ARBA" id="ARBA00023118"/>
    </source>
</evidence>
<evidence type="ECO:0000256" key="9">
    <source>
        <dbReference type="ARBA" id="ARBA00048173"/>
    </source>
</evidence>
<dbReference type="Proteomes" id="UP001549320">
    <property type="component" value="Unassembled WGS sequence"/>
</dbReference>
<accession>A0ABV2QCA1</accession>
<sequence>MNHWNSQRYLASGHSQKRNTRVLENAVSTAALIRKAAPGAAILFTLNHLARETGVPYSYLRDVAARGGRNDVTFYRVFSLKKGNAGFKGKRMRTICVPDPLLMKAQRWIHEHILKKVCAHNASSAYQPGSRIRDAAAQHRNARWLVKMDVMNFFESVLEPKVYRVFRSFGYQPLMAFELTRLCTRVRKGGPRRHKVDLTARILQYNSAALGHLPQGAPTSPLLANLAVFDLDCRLELLAKSHGMVYTRYADDIVFSSSTDDWSKSKAVALLNQGHDILKEHGLQPNLAKSTIAGPGGRKVVLGLSVSDTEPRLTRDFKNKLRAHIHYLKKYHTQGTPPHEKLSFDSSLGLQRHVFGLAYYAMGIERAWGAARLAELKALPWPVEHGISFV</sequence>
<evidence type="ECO:0000256" key="6">
    <source>
        <dbReference type="ARBA" id="ARBA00022918"/>
    </source>
</evidence>
<dbReference type="InterPro" id="IPR051083">
    <property type="entry name" value="GrpII_Intron_Splice-Mob/Def"/>
</dbReference>